<dbReference type="Pfam" id="PF00445">
    <property type="entry name" value="Ribonuclease_T2"/>
    <property type="match status" value="1"/>
</dbReference>
<dbReference type="InterPro" id="IPR018188">
    <property type="entry name" value="RNase_T2_His_AS_1"/>
</dbReference>
<dbReference type="AlphaFoldDB" id="A0A6L8KFB3"/>
<keyword evidence="3" id="KW-0732">Signal</keyword>
<evidence type="ECO:0000256" key="1">
    <source>
        <dbReference type="ARBA" id="ARBA00007469"/>
    </source>
</evidence>
<dbReference type="Proteomes" id="UP000479335">
    <property type="component" value="Unassembled WGS sequence"/>
</dbReference>
<proteinExistence type="inferred from homology"/>
<dbReference type="InterPro" id="IPR001568">
    <property type="entry name" value="RNase_T2-like"/>
</dbReference>
<comment type="caution">
    <text evidence="4">The sequence shown here is derived from an EMBL/GenBank/DDBJ whole genome shotgun (WGS) entry which is preliminary data.</text>
</comment>
<evidence type="ECO:0000256" key="2">
    <source>
        <dbReference type="RuleBase" id="RU004328"/>
    </source>
</evidence>
<evidence type="ECO:0000313" key="5">
    <source>
        <dbReference type="Proteomes" id="UP000479335"/>
    </source>
</evidence>
<dbReference type="InterPro" id="IPR033130">
    <property type="entry name" value="RNase_T2_His_AS_2"/>
</dbReference>
<keyword evidence="5" id="KW-1185">Reference proteome</keyword>
<dbReference type="PROSITE" id="PS00530">
    <property type="entry name" value="RNASE_T2_1"/>
    <property type="match status" value="1"/>
</dbReference>
<dbReference type="EMBL" id="WWCN01000013">
    <property type="protein sequence ID" value="MYM24918.1"/>
    <property type="molecule type" value="Genomic_DNA"/>
</dbReference>
<dbReference type="InterPro" id="IPR036430">
    <property type="entry name" value="RNase_T2-like_sf"/>
</dbReference>
<dbReference type="RefSeq" id="WP_161008380.1">
    <property type="nucleotide sequence ID" value="NZ_WWCN01000013.1"/>
</dbReference>
<protein>
    <submittedName>
        <fullName evidence="4">Ribonuclease I</fullName>
    </submittedName>
</protein>
<dbReference type="GO" id="GO:0033897">
    <property type="term" value="F:ribonuclease T2 activity"/>
    <property type="evidence" value="ECO:0007669"/>
    <property type="project" value="InterPro"/>
</dbReference>
<dbReference type="Gene3D" id="3.90.730.10">
    <property type="entry name" value="Ribonuclease T2-like"/>
    <property type="match status" value="1"/>
</dbReference>
<dbReference type="PANTHER" id="PTHR11240">
    <property type="entry name" value="RIBONUCLEASE T2"/>
    <property type="match status" value="1"/>
</dbReference>
<organism evidence="4 5">
    <name type="scientific">Duganella flavida</name>
    <dbReference type="NCBI Taxonomy" id="2692175"/>
    <lineage>
        <taxon>Bacteria</taxon>
        <taxon>Pseudomonadati</taxon>
        <taxon>Pseudomonadota</taxon>
        <taxon>Betaproteobacteria</taxon>
        <taxon>Burkholderiales</taxon>
        <taxon>Oxalobacteraceae</taxon>
        <taxon>Telluria group</taxon>
        <taxon>Duganella</taxon>
    </lineage>
</organism>
<dbReference type="PROSITE" id="PS00531">
    <property type="entry name" value="RNASE_T2_2"/>
    <property type="match status" value="1"/>
</dbReference>
<evidence type="ECO:0000256" key="3">
    <source>
        <dbReference type="SAM" id="SignalP"/>
    </source>
</evidence>
<dbReference type="GO" id="GO:0003723">
    <property type="term" value="F:RNA binding"/>
    <property type="evidence" value="ECO:0007669"/>
    <property type="project" value="InterPro"/>
</dbReference>
<comment type="similarity">
    <text evidence="1 2">Belongs to the RNase T2 family.</text>
</comment>
<accession>A0A6L8KFB3</accession>
<dbReference type="PANTHER" id="PTHR11240:SF22">
    <property type="entry name" value="RIBONUCLEASE T2"/>
    <property type="match status" value="1"/>
</dbReference>
<gene>
    <name evidence="4" type="ORF">GTP46_20000</name>
</gene>
<reference evidence="4 5" key="1">
    <citation type="submission" date="2019-12" db="EMBL/GenBank/DDBJ databases">
        <title>Novel species isolated from a subtropical stream in China.</title>
        <authorList>
            <person name="Lu H."/>
        </authorList>
    </citation>
    <scope>NUCLEOTIDE SEQUENCE [LARGE SCALE GENOMIC DNA]</scope>
    <source>
        <strain evidence="4 5">FT135W</strain>
    </source>
</reference>
<dbReference type="SUPFAM" id="SSF55895">
    <property type="entry name" value="Ribonuclease Rh-like"/>
    <property type="match status" value="1"/>
</dbReference>
<sequence>MRRSIAVALLAFAALDCSASESATGSFTATKSCEAFSSFAKRANPGDVKVAAGTSYTVREINKVDYDWLRVDVPSAQPQLRWVQRECGTPALDENKPATRASADAAGPMCSLPNQQDSYVLAITWQPGFCEHAKYNGKKPECDALSNGTLEAKTLSLHGLWPNKQECGIQYGSCSGKPFELSKDTIEKIAPWMPNFFYERSFGAYEWNKHGKCQSLPPDEYFIKAVSAVRVVNESEVGKIVLGNTGKTIKVSDFFDRVKKRYGDKVADTITLVCVQHKYLQEIRISLALDFATDRDLPQLVANARPAPSRTSGCADEIYVEAAGKQ</sequence>
<dbReference type="GO" id="GO:0006401">
    <property type="term" value="P:RNA catabolic process"/>
    <property type="evidence" value="ECO:0007669"/>
    <property type="project" value="UniProtKB-ARBA"/>
</dbReference>
<feature type="chain" id="PRO_5027010213" evidence="3">
    <location>
        <begin position="20"/>
        <end position="326"/>
    </location>
</feature>
<name>A0A6L8KFB3_9BURK</name>
<feature type="signal peptide" evidence="3">
    <location>
        <begin position="1"/>
        <end position="19"/>
    </location>
</feature>
<evidence type="ECO:0000313" key="4">
    <source>
        <dbReference type="EMBL" id="MYM24918.1"/>
    </source>
</evidence>